<protein>
    <submittedName>
        <fullName evidence="3">Putative ATP-dependent endonuclease of the OLD family</fullName>
    </submittedName>
</protein>
<dbReference type="SUPFAM" id="SSF52540">
    <property type="entry name" value="P-loop containing nucleoside triphosphate hydrolases"/>
    <property type="match status" value="1"/>
</dbReference>
<keyword evidence="3" id="KW-0378">Hydrolase</keyword>
<dbReference type="CDD" id="cd01026">
    <property type="entry name" value="TOPRIM_OLD"/>
    <property type="match status" value="1"/>
</dbReference>
<name>A0A521DZ81_9BACT</name>
<dbReference type="OrthoDB" id="9792800at2"/>
<dbReference type="GO" id="GO:0004519">
    <property type="term" value="F:endonuclease activity"/>
    <property type="evidence" value="ECO:0007669"/>
    <property type="project" value="UniProtKB-KW"/>
</dbReference>
<evidence type="ECO:0000313" key="3">
    <source>
        <dbReference type="EMBL" id="SMO77017.1"/>
    </source>
</evidence>
<dbReference type="PANTHER" id="PTHR43581">
    <property type="entry name" value="ATP/GTP PHOSPHATASE"/>
    <property type="match status" value="1"/>
</dbReference>
<accession>A0A521DZ81</accession>
<dbReference type="AlphaFoldDB" id="A0A521DZ81"/>
<dbReference type="InterPro" id="IPR051396">
    <property type="entry name" value="Bact_Antivir_Def_Nuclease"/>
</dbReference>
<keyword evidence="3" id="KW-0540">Nuclease</keyword>
<gene>
    <name evidence="3" type="ORF">SAMN06265218_11290</name>
</gene>
<dbReference type="InterPro" id="IPR034139">
    <property type="entry name" value="TOPRIM_OLD"/>
</dbReference>
<dbReference type="InterPro" id="IPR041685">
    <property type="entry name" value="AAA_GajA/Old/RecF-like"/>
</dbReference>
<dbReference type="Gene3D" id="3.40.50.300">
    <property type="entry name" value="P-loop containing nucleotide triphosphate hydrolases"/>
    <property type="match status" value="1"/>
</dbReference>
<proteinExistence type="predicted"/>
<dbReference type="PANTHER" id="PTHR43581:SF4">
    <property type="entry name" value="ATP_GTP PHOSPHATASE"/>
    <property type="match status" value="1"/>
</dbReference>
<feature type="domain" description="OLD protein-like TOPRIM" evidence="2">
    <location>
        <begin position="397"/>
        <end position="466"/>
    </location>
</feature>
<evidence type="ECO:0000313" key="4">
    <source>
        <dbReference type="Proteomes" id="UP000317593"/>
    </source>
</evidence>
<keyword evidence="4" id="KW-1185">Reference proteome</keyword>
<evidence type="ECO:0000259" key="1">
    <source>
        <dbReference type="Pfam" id="PF13175"/>
    </source>
</evidence>
<organism evidence="3 4">
    <name type="scientific">Fodinibius sediminis</name>
    <dbReference type="NCBI Taxonomy" id="1214077"/>
    <lineage>
        <taxon>Bacteria</taxon>
        <taxon>Pseudomonadati</taxon>
        <taxon>Balneolota</taxon>
        <taxon>Balneolia</taxon>
        <taxon>Balneolales</taxon>
        <taxon>Balneolaceae</taxon>
        <taxon>Fodinibius</taxon>
    </lineage>
</organism>
<evidence type="ECO:0000259" key="2">
    <source>
        <dbReference type="Pfam" id="PF20469"/>
    </source>
</evidence>
<sequence>MYLSRLRLWNFRKYSIQEGNTIENNNPGLTVDFKDGLNVLIGENDSGKSTIIDAIKHVLLTQSHEYLRFDEKDFHSNGEGRAENLKIECTFEGFEDKEAASFLEWIGFDDDGNYKLKVWLTAKRKDNRIITDVRAGLDEEGAQLDGNARNLLRVTYLKPLRDAEAELTPGYKSRFAQILRGDDLFIKAKNADGELEEHVLETYVNKANEWITNYFEESEIDDHDGLDIPEDTQGARHIKDTITNFLKIFYEDGKDANPFVEIAGSDLLDILKKLSLNLEENKSGLGSLNLLFIAAELVLLQNEEERGLKLALIEELEAHLHPQAQLRLINYLQQEQNGRQFIVTTHSTTLGSKIDLKNLIICQSDDVYPMDSQYTELNENDYGFLQRFLDATKANLFFAKGVIIVEGDAENLLIPTIAEVIDRPLHKHGVSIVNVGSKALLRYAKIFKRLDDKKMNIQVSVITDLDIEHKIGDESNEVIPKEVANFDEEKGSRVDTLKDTFNSEDVVQVFPSPKWTMEFDLAEGQLAPYINRAIHIAQLVKSREGYDAPFNPLSKEDIRRKCEDANTYLEQIREEQDDDLYVAYKIYEKLKKHHASKAVTAQYLSDIFVNDPENEETDEDYKTEIKEIIRDDETFSYLRDAICHVTKPMGAENGNN</sequence>
<dbReference type="RefSeq" id="WP_142715129.1">
    <property type="nucleotide sequence ID" value="NZ_FXTH01000012.1"/>
</dbReference>
<dbReference type="InterPro" id="IPR027417">
    <property type="entry name" value="P-loop_NTPase"/>
</dbReference>
<dbReference type="Proteomes" id="UP000317593">
    <property type="component" value="Unassembled WGS sequence"/>
</dbReference>
<dbReference type="Pfam" id="PF13175">
    <property type="entry name" value="AAA_15"/>
    <property type="match status" value="1"/>
</dbReference>
<dbReference type="EMBL" id="FXTH01000012">
    <property type="protein sequence ID" value="SMO77017.1"/>
    <property type="molecule type" value="Genomic_DNA"/>
</dbReference>
<reference evidence="3 4" key="1">
    <citation type="submission" date="2017-05" db="EMBL/GenBank/DDBJ databases">
        <authorList>
            <person name="Varghese N."/>
            <person name="Submissions S."/>
        </authorList>
    </citation>
    <scope>NUCLEOTIDE SEQUENCE [LARGE SCALE GENOMIC DNA]</scope>
    <source>
        <strain evidence="3 4">DSM 21194</strain>
    </source>
</reference>
<feature type="domain" description="Endonuclease GajA/Old nuclease/RecF-like AAA" evidence="1">
    <location>
        <begin position="1"/>
        <end position="348"/>
    </location>
</feature>
<keyword evidence="3" id="KW-0255">Endonuclease</keyword>
<dbReference type="Pfam" id="PF20469">
    <property type="entry name" value="OLD-like_TOPRIM"/>
    <property type="match status" value="1"/>
</dbReference>